<dbReference type="Pfam" id="PF21981">
    <property type="entry name" value="RecX_HTH3"/>
    <property type="match status" value="1"/>
</dbReference>
<feature type="domain" description="RecX third three-helical" evidence="8">
    <location>
        <begin position="134"/>
        <end position="180"/>
    </location>
</feature>
<dbReference type="RefSeq" id="WP_289447520.1">
    <property type="nucleotide sequence ID" value="NZ_JAUCGR010000003.1"/>
</dbReference>
<evidence type="ECO:0000259" key="9">
    <source>
        <dbReference type="Pfam" id="PF21982"/>
    </source>
</evidence>
<keyword evidence="4 5" id="KW-0963">Cytoplasm</keyword>
<gene>
    <name evidence="5" type="primary">recX</name>
    <name evidence="10" type="ORF">QRT05_12060</name>
</gene>
<feature type="domain" description="RecX second three-helical" evidence="7">
    <location>
        <begin position="86"/>
        <end position="127"/>
    </location>
</feature>
<dbReference type="InterPro" id="IPR053926">
    <property type="entry name" value="RecX_HTH_1st"/>
</dbReference>
<evidence type="ECO:0000256" key="1">
    <source>
        <dbReference type="ARBA" id="ARBA00004496"/>
    </source>
</evidence>
<dbReference type="InterPro" id="IPR003783">
    <property type="entry name" value="Regulatory_RecX"/>
</dbReference>
<comment type="caution">
    <text evidence="10">The sequence shown here is derived from an EMBL/GenBank/DDBJ whole genome shotgun (WGS) entry which is preliminary data.</text>
</comment>
<comment type="subcellular location">
    <subcellularLocation>
        <location evidence="1 5">Cytoplasm</location>
    </subcellularLocation>
</comment>
<dbReference type="PANTHER" id="PTHR33602">
    <property type="entry name" value="REGULATORY PROTEIN RECX FAMILY PROTEIN"/>
    <property type="match status" value="1"/>
</dbReference>
<sequence length="212" mass="22802">MSAQPGRRSRRSGAAVAGPEDGPDAAPGGFASDAQAEEAAREIALRQLAAAPRSRGQLEAAMAKKLVPADVAGRVLDRFTEVGLVDDAEFAAMLVRTRHAERGQSRRAIAVELRRKGIDEETAAVALEQVDADDEEAAARELVRRKLRVGHALDPEVRRRRIYGALGRKGYPPGLVARVLREELADAEARDDDGWHAADDGPGLEQDTADGW</sequence>
<feature type="region of interest" description="Disordered" evidence="6">
    <location>
        <begin position="1"/>
        <end position="37"/>
    </location>
</feature>
<dbReference type="InterPro" id="IPR053924">
    <property type="entry name" value="RecX_HTH_2nd"/>
</dbReference>
<dbReference type="InterPro" id="IPR053925">
    <property type="entry name" value="RecX_HTH_3rd"/>
</dbReference>
<evidence type="ECO:0000256" key="6">
    <source>
        <dbReference type="SAM" id="MobiDB-lite"/>
    </source>
</evidence>
<name>A0ABT7S905_9CELL</name>
<comment type="function">
    <text evidence="5">Modulates RecA activity.</text>
</comment>
<dbReference type="EMBL" id="JAUCGR010000003">
    <property type="protein sequence ID" value="MDM7832071.1"/>
    <property type="molecule type" value="Genomic_DNA"/>
</dbReference>
<evidence type="ECO:0000256" key="4">
    <source>
        <dbReference type="ARBA" id="ARBA00022490"/>
    </source>
</evidence>
<organism evidence="10 11">
    <name type="scientific">Cellulomonas edaphi</name>
    <dbReference type="NCBI Taxonomy" id="3053468"/>
    <lineage>
        <taxon>Bacteria</taxon>
        <taxon>Bacillati</taxon>
        <taxon>Actinomycetota</taxon>
        <taxon>Actinomycetes</taxon>
        <taxon>Micrococcales</taxon>
        <taxon>Cellulomonadaceae</taxon>
        <taxon>Cellulomonas</taxon>
    </lineage>
</organism>
<feature type="compositionally biased region" description="Low complexity" evidence="6">
    <location>
        <begin position="1"/>
        <end position="34"/>
    </location>
</feature>
<dbReference type="Gene3D" id="1.10.10.10">
    <property type="entry name" value="Winged helix-like DNA-binding domain superfamily/Winged helix DNA-binding domain"/>
    <property type="match status" value="1"/>
</dbReference>
<accession>A0ABT7S905</accession>
<evidence type="ECO:0000256" key="2">
    <source>
        <dbReference type="ARBA" id="ARBA00009695"/>
    </source>
</evidence>
<feature type="compositionally biased region" description="Basic and acidic residues" evidence="6">
    <location>
        <begin position="189"/>
        <end position="199"/>
    </location>
</feature>
<dbReference type="PANTHER" id="PTHR33602:SF1">
    <property type="entry name" value="REGULATORY PROTEIN RECX FAMILY PROTEIN"/>
    <property type="match status" value="1"/>
</dbReference>
<evidence type="ECO:0000313" key="11">
    <source>
        <dbReference type="Proteomes" id="UP001321453"/>
    </source>
</evidence>
<evidence type="ECO:0000259" key="7">
    <source>
        <dbReference type="Pfam" id="PF02631"/>
    </source>
</evidence>
<reference evidence="10 11" key="1">
    <citation type="submission" date="2023-06" db="EMBL/GenBank/DDBJ databases">
        <title>Cellulomonas sp. MW9 Whole genome sequence.</title>
        <authorList>
            <person name="Park S."/>
        </authorList>
    </citation>
    <scope>NUCLEOTIDE SEQUENCE [LARGE SCALE GENOMIC DNA]</scope>
    <source>
        <strain evidence="10 11">MW9</strain>
    </source>
</reference>
<feature type="region of interest" description="Disordered" evidence="6">
    <location>
        <begin position="189"/>
        <end position="212"/>
    </location>
</feature>
<feature type="domain" description="RecX first three-helical" evidence="9">
    <location>
        <begin position="40"/>
        <end position="78"/>
    </location>
</feature>
<dbReference type="Proteomes" id="UP001321453">
    <property type="component" value="Unassembled WGS sequence"/>
</dbReference>
<dbReference type="Pfam" id="PF02631">
    <property type="entry name" value="RecX_HTH2"/>
    <property type="match status" value="1"/>
</dbReference>
<proteinExistence type="inferred from homology"/>
<comment type="similarity">
    <text evidence="2 5">Belongs to the RecX family.</text>
</comment>
<evidence type="ECO:0000256" key="3">
    <source>
        <dbReference type="ARBA" id="ARBA00018111"/>
    </source>
</evidence>
<evidence type="ECO:0000313" key="10">
    <source>
        <dbReference type="EMBL" id="MDM7832071.1"/>
    </source>
</evidence>
<keyword evidence="11" id="KW-1185">Reference proteome</keyword>
<evidence type="ECO:0000256" key="5">
    <source>
        <dbReference type="HAMAP-Rule" id="MF_01114"/>
    </source>
</evidence>
<dbReference type="InterPro" id="IPR036388">
    <property type="entry name" value="WH-like_DNA-bd_sf"/>
</dbReference>
<dbReference type="Pfam" id="PF21982">
    <property type="entry name" value="RecX_HTH1"/>
    <property type="match status" value="1"/>
</dbReference>
<evidence type="ECO:0000259" key="8">
    <source>
        <dbReference type="Pfam" id="PF21981"/>
    </source>
</evidence>
<dbReference type="HAMAP" id="MF_01114">
    <property type="entry name" value="RecX"/>
    <property type="match status" value="1"/>
</dbReference>
<protein>
    <recommendedName>
        <fullName evidence="3 5">Regulatory protein RecX</fullName>
    </recommendedName>
</protein>